<evidence type="ECO:0000313" key="5">
    <source>
        <dbReference type="Proteomes" id="UP001165122"/>
    </source>
</evidence>
<proteinExistence type="predicted"/>
<dbReference type="Proteomes" id="UP001165122">
    <property type="component" value="Unassembled WGS sequence"/>
</dbReference>
<feature type="region of interest" description="Disordered" evidence="2">
    <location>
        <begin position="300"/>
        <end position="322"/>
    </location>
</feature>
<dbReference type="EMBL" id="BRXW01000026">
    <property type="protein sequence ID" value="GMI00758.1"/>
    <property type="molecule type" value="Genomic_DNA"/>
</dbReference>
<name>A0A9W7F452_9STRA</name>
<feature type="compositionally biased region" description="Basic and acidic residues" evidence="2">
    <location>
        <begin position="169"/>
        <end position="181"/>
    </location>
</feature>
<reference evidence="5" key="1">
    <citation type="journal article" date="2023" name="Commun. Biol.">
        <title>Genome analysis of Parmales, the sister group of diatoms, reveals the evolutionary specialization of diatoms from phago-mixotrophs to photoautotrophs.</title>
        <authorList>
            <person name="Ban H."/>
            <person name="Sato S."/>
            <person name="Yoshikawa S."/>
            <person name="Yamada K."/>
            <person name="Nakamura Y."/>
            <person name="Ichinomiya M."/>
            <person name="Sato N."/>
            <person name="Blanc-Mathieu R."/>
            <person name="Endo H."/>
            <person name="Kuwata A."/>
            <person name="Ogata H."/>
        </authorList>
    </citation>
    <scope>NUCLEOTIDE SEQUENCE [LARGE SCALE GENOMIC DNA]</scope>
    <source>
        <strain evidence="5">NIES 3700</strain>
    </source>
</reference>
<keyword evidence="5" id="KW-1185">Reference proteome</keyword>
<evidence type="ECO:0000256" key="2">
    <source>
        <dbReference type="SAM" id="MobiDB-lite"/>
    </source>
</evidence>
<organism evidence="4 5">
    <name type="scientific">Triparma laevis f. longispina</name>
    <dbReference type="NCBI Taxonomy" id="1714387"/>
    <lineage>
        <taxon>Eukaryota</taxon>
        <taxon>Sar</taxon>
        <taxon>Stramenopiles</taxon>
        <taxon>Ochrophyta</taxon>
        <taxon>Bolidophyceae</taxon>
        <taxon>Parmales</taxon>
        <taxon>Triparmaceae</taxon>
        <taxon>Triparma</taxon>
    </lineage>
</organism>
<feature type="compositionally biased region" description="Low complexity" evidence="2">
    <location>
        <begin position="301"/>
        <end position="322"/>
    </location>
</feature>
<keyword evidence="1" id="KW-0175">Coiled coil</keyword>
<dbReference type="GO" id="GO:0004842">
    <property type="term" value="F:ubiquitin-protein transferase activity"/>
    <property type="evidence" value="ECO:0007669"/>
    <property type="project" value="InterPro"/>
</dbReference>
<dbReference type="AlphaFoldDB" id="A0A9W7F452"/>
<evidence type="ECO:0000313" key="4">
    <source>
        <dbReference type="EMBL" id="GMI00758.1"/>
    </source>
</evidence>
<dbReference type="InterPro" id="IPR013083">
    <property type="entry name" value="Znf_RING/FYVE/PHD"/>
</dbReference>
<dbReference type="OrthoDB" id="10064100at2759"/>
<dbReference type="Gene3D" id="3.30.40.10">
    <property type="entry name" value="Zinc/RING finger domain, C3HC4 (zinc finger)"/>
    <property type="match status" value="1"/>
</dbReference>
<gene>
    <name evidence="4" type="ORF">TrLO_g9728</name>
</gene>
<evidence type="ECO:0000259" key="3">
    <source>
        <dbReference type="Pfam" id="PF04564"/>
    </source>
</evidence>
<dbReference type="InterPro" id="IPR003613">
    <property type="entry name" value="Ubox_domain"/>
</dbReference>
<feature type="region of interest" description="Disordered" evidence="2">
    <location>
        <begin position="169"/>
        <end position="188"/>
    </location>
</feature>
<feature type="coiled-coil region" evidence="1">
    <location>
        <begin position="10"/>
        <end position="55"/>
    </location>
</feature>
<feature type="domain" description="U-box" evidence="3">
    <location>
        <begin position="60"/>
        <end position="110"/>
    </location>
</feature>
<dbReference type="SUPFAM" id="SSF57850">
    <property type="entry name" value="RING/U-box"/>
    <property type="match status" value="1"/>
</dbReference>
<comment type="caution">
    <text evidence="4">The sequence shown here is derived from an EMBL/GenBank/DDBJ whole genome shotgun (WGS) entry which is preliminary data.</text>
</comment>
<accession>A0A9W7F452</accession>
<dbReference type="GO" id="GO:0016567">
    <property type="term" value="P:protein ubiquitination"/>
    <property type="evidence" value="ECO:0007669"/>
    <property type="project" value="InterPro"/>
</dbReference>
<evidence type="ECO:0000256" key="1">
    <source>
        <dbReference type="SAM" id="Coils"/>
    </source>
</evidence>
<dbReference type="Pfam" id="PF04564">
    <property type="entry name" value="U-box"/>
    <property type="match status" value="1"/>
</dbReference>
<protein>
    <recommendedName>
        <fullName evidence="3">U-box domain-containing protein</fullName>
    </recommendedName>
</protein>
<sequence length="354" mass="40063">MSAEYELRIVKTINEKLKKQFDDLKQLIDEQAGELDLMTTELADTTAEKEKLLELLENTCCPITREPIRDEVINVADAHRYEKEAIEEWLTRSNSSPVTRALTGRSDIQTLKRLCEGVQRLSTAEQNARRLESDLDEEMELRSRSERHVAALRETLIERDERLATAHRETRFYKTQNEKGSADLQAARQQLRNSPYNAPVSPRRAGSLMSTPRLTRSEILEHHVSTLTGWEESVFARTPPNLYPAGPQRSRTEEDLNRSIRNILSSLKIELHRKGASDASTKCAVFYARRLISEIKRFYDPNRSIPSPSPNSSASNSPATLAASSADISSRLSYAAARASDRVSQMHSRAGNRL</sequence>